<dbReference type="AlphaFoldDB" id="A0A0R1SIH0"/>
<organism evidence="1 2">
    <name type="scientific">Lentilactobacillus diolivorans DSM 14421</name>
    <dbReference type="NCBI Taxonomy" id="1423739"/>
    <lineage>
        <taxon>Bacteria</taxon>
        <taxon>Bacillati</taxon>
        <taxon>Bacillota</taxon>
        <taxon>Bacilli</taxon>
        <taxon>Lactobacillales</taxon>
        <taxon>Lactobacillaceae</taxon>
        <taxon>Lentilactobacillus</taxon>
    </lineage>
</organism>
<accession>A0A0R1SIH0</accession>
<evidence type="ECO:0000313" key="2">
    <source>
        <dbReference type="Proteomes" id="UP000052013"/>
    </source>
</evidence>
<proteinExistence type="predicted"/>
<protein>
    <submittedName>
        <fullName evidence="1">Uncharacterized protein</fullName>
    </submittedName>
</protein>
<reference evidence="1 2" key="1">
    <citation type="journal article" date="2015" name="Genome Announc.">
        <title>Expanding the biotechnology potential of lactobacilli through comparative genomics of 213 strains and associated genera.</title>
        <authorList>
            <person name="Sun Z."/>
            <person name="Harris H.M."/>
            <person name="McCann A."/>
            <person name="Guo C."/>
            <person name="Argimon S."/>
            <person name="Zhang W."/>
            <person name="Yang X."/>
            <person name="Jeffery I.B."/>
            <person name="Cooney J.C."/>
            <person name="Kagawa T.F."/>
            <person name="Liu W."/>
            <person name="Song Y."/>
            <person name="Salvetti E."/>
            <person name="Wrobel A."/>
            <person name="Rasinkangas P."/>
            <person name="Parkhill J."/>
            <person name="Rea M.C."/>
            <person name="O'Sullivan O."/>
            <person name="Ritari J."/>
            <person name="Douillard F.P."/>
            <person name="Paul Ross R."/>
            <person name="Yang R."/>
            <person name="Briner A.E."/>
            <person name="Felis G.E."/>
            <person name="de Vos W.M."/>
            <person name="Barrangou R."/>
            <person name="Klaenhammer T.R."/>
            <person name="Caufield P.W."/>
            <person name="Cui Y."/>
            <person name="Zhang H."/>
            <person name="O'Toole P.W."/>
        </authorList>
    </citation>
    <scope>NUCLEOTIDE SEQUENCE [LARGE SCALE GENOMIC DNA]</scope>
    <source>
        <strain evidence="1 2">DSM 14421</strain>
    </source>
</reference>
<gene>
    <name evidence="1" type="ORF">FC85_GL002402</name>
</gene>
<dbReference type="PATRIC" id="fig|1423739.3.peg.2498"/>
<sequence>MLDKITASLFRQILTKLGSRILPIVSTLDPIKSLYKKQIANEFLRDPMNVEIILNSIIDSNKKEQRININNFLDKDQRDELFQQYIDSPKAKQSYIHLIAIERFKPDVDISTKYNASKREAQIITRSIKNDPFTFTTTVESSIVSMDRIVEENISNDNKDSRLLLQFNEKWLNKFVDYSTILQNLIYVFGIVDNNLKFTGISKNESGGFFERFLTLWGKNEYHNGEAFKNSEMVLTSKMQLYIKFLRQRGIKFESVIKWYFDTYLPKYLGIKGFYFGRFNFEDSLRSRIMMLCVNFQRILKEYQLYSESGEINSEIVDQMKVPHLNELKSLCDKKYVISGEKMQSAMQQIFSDQSSFGHISNGLSFQNELLKGVPVSCFKNFNVKELNWLTRNGFLTILKGKVYIFSEDYLVMRDLFYNDEINYFWKDSDTRECIDSKVKLGQLSFRNNLFTRKESDYIDYYYGSRFSNGLGIRNKYLHGSAENISKSQDEQNYCVLIYLFCLLIIKINEEFDHSQTLNENSLIII</sequence>
<dbReference type="EMBL" id="AZEY01000023">
    <property type="protein sequence ID" value="KRL68585.1"/>
    <property type="molecule type" value="Genomic_DNA"/>
</dbReference>
<dbReference type="Proteomes" id="UP000052013">
    <property type="component" value="Unassembled WGS sequence"/>
</dbReference>
<comment type="caution">
    <text evidence="1">The sequence shown here is derived from an EMBL/GenBank/DDBJ whole genome shotgun (WGS) entry which is preliminary data.</text>
</comment>
<name>A0A0R1SIH0_9LACO</name>
<evidence type="ECO:0000313" key="1">
    <source>
        <dbReference type="EMBL" id="KRL68585.1"/>
    </source>
</evidence>